<sequence>MARCQDFQGAGPNRATILYTARTAVALLLVGIHENIGGIKPTEITTRYATVFNEILPTLKVHRNAIAHGFSHAFYAQDIDWPAIWNLLEKIVDMERAIKVALKDFRLWGKKIPYYE</sequence>
<dbReference type="AlphaFoldDB" id="A0A232M3L1"/>
<keyword evidence="2" id="KW-1185">Reference proteome</keyword>
<dbReference type="EMBL" id="NPHW01002693">
    <property type="protein sequence ID" value="OXV10928.1"/>
    <property type="molecule type" value="Genomic_DNA"/>
</dbReference>
<dbReference type="Proteomes" id="UP000243515">
    <property type="component" value="Unassembled WGS sequence"/>
</dbReference>
<organism evidence="1 2">
    <name type="scientific">Elaphomyces granulatus</name>
    <dbReference type="NCBI Taxonomy" id="519963"/>
    <lineage>
        <taxon>Eukaryota</taxon>
        <taxon>Fungi</taxon>
        <taxon>Dikarya</taxon>
        <taxon>Ascomycota</taxon>
        <taxon>Pezizomycotina</taxon>
        <taxon>Eurotiomycetes</taxon>
        <taxon>Eurotiomycetidae</taxon>
        <taxon>Eurotiales</taxon>
        <taxon>Elaphomycetaceae</taxon>
        <taxon>Elaphomyces</taxon>
    </lineage>
</organism>
<comment type="caution">
    <text evidence="1">The sequence shown here is derived from an EMBL/GenBank/DDBJ whole genome shotgun (WGS) entry which is preliminary data.</text>
</comment>
<gene>
    <name evidence="1" type="ORF">Egran_01311</name>
</gene>
<accession>A0A232M3L1</accession>
<proteinExistence type="predicted"/>
<name>A0A232M3L1_9EURO</name>
<reference evidence="1 2" key="1">
    <citation type="journal article" date="2015" name="Environ. Microbiol.">
        <title>Metagenome sequence of Elaphomyces granulatus from sporocarp tissue reveals Ascomycota ectomycorrhizal fingerprints of genome expansion and a Proteobacteria-rich microbiome.</title>
        <authorList>
            <person name="Quandt C.A."/>
            <person name="Kohler A."/>
            <person name="Hesse C.N."/>
            <person name="Sharpton T.J."/>
            <person name="Martin F."/>
            <person name="Spatafora J.W."/>
        </authorList>
    </citation>
    <scope>NUCLEOTIDE SEQUENCE [LARGE SCALE GENOMIC DNA]</scope>
    <source>
        <strain evidence="1 2">OSC145934</strain>
    </source>
</reference>
<evidence type="ECO:0000313" key="2">
    <source>
        <dbReference type="Proteomes" id="UP000243515"/>
    </source>
</evidence>
<protein>
    <submittedName>
        <fullName evidence="1">Uncharacterized protein</fullName>
    </submittedName>
</protein>
<evidence type="ECO:0000313" key="1">
    <source>
        <dbReference type="EMBL" id="OXV10928.1"/>
    </source>
</evidence>